<feature type="transmembrane region" description="Helical" evidence="2">
    <location>
        <begin position="206"/>
        <end position="228"/>
    </location>
</feature>
<dbReference type="Proteomes" id="UP000078200">
    <property type="component" value="Unassembled WGS sequence"/>
</dbReference>
<evidence type="ECO:0000313" key="4">
    <source>
        <dbReference type="Proteomes" id="UP000078200"/>
    </source>
</evidence>
<feature type="transmembrane region" description="Helical" evidence="2">
    <location>
        <begin position="181"/>
        <end position="200"/>
    </location>
</feature>
<dbReference type="VEuPathDB" id="VectorBase:GAUT030182"/>
<keyword evidence="2" id="KW-0812">Transmembrane</keyword>
<name>A0A1A9V9I9_GLOAU</name>
<protein>
    <submittedName>
        <fullName evidence="3">Uncharacterized protein</fullName>
    </submittedName>
</protein>
<dbReference type="EnsemblMetazoa" id="GAUT030182-RA">
    <property type="protein sequence ID" value="GAUT030182-PA"/>
    <property type="gene ID" value="GAUT030182"/>
</dbReference>
<evidence type="ECO:0000256" key="2">
    <source>
        <dbReference type="SAM" id="Phobius"/>
    </source>
</evidence>
<keyword evidence="2" id="KW-0472">Membrane</keyword>
<keyword evidence="2" id="KW-1133">Transmembrane helix</keyword>
<keyword evidence="4" id="KW-1185">Reference proteome</keyword>
<evidence type="ECO:0000256" key="1">
    <source>
        <dbReference type="SAM" id="MobiDB-lite"/>
    </source>
</evidence>
<evidence type="ECO:0000313" key="3">
    <source>
        <dbReference type="EnsemblMetazoa" id="GAUT030182-PA"/>
    </source>
</evidence>
<feature type="transmembrane region" description="Helical" evidence="2">
    <location>
        <begin position="126"/>
        <end position="144"/>
    </location>
</feature>
<proteinExistence type="predicted"/>
<dbReference type="AlphaFoldDB" id="A0A1A9V9I9"/>
<organism evidence="3 4">
    <name type="scientific">Glossina austeni</name>
    <name type="common">Savannah tsetse fly</name>
    <dbReference type="NCBI Taxonomy" id="7395"/>
    <lineage>
        <taxon>Eukaryota</taxon>
        <taxon>Metazoa</taxon>
        <taxon>Ecdysozoa</taxon>
        <taxon>Arthropoda</taxon>
        <taxon>Hexapoda</taxon>
        <taxon>Insecta</taxon>
        <taxon>Pterygota</taxon>
        <taxon>Neoptera</taxon>
        <taxon>Endopterygota</taxon>
        <taxon>Diptera</taxon>
        <taxon>Brachycera</taxon>
        <taxon>Muscomorpha</taxon>
        <taxon>Hippoboscoidea</taxon>
        <taxon>Glossinidae</taxon>
        <taxon>Glossina</taxon>
    </lineage>
</organism>
<feature type="transmembrane region" description="Helical" evidence="2">
    <location>
        <begin position="150"/>
        <end position="169"/>
    </location>
</feature>
<accession>A0A1A9V9I9</accession>
<feature type="region of interest" description="Disordered" evidence="1">
    <location>
        <begin position="1"/>
        <end position="20"/>
    </location>
</feature>
<reference evidence="3" key="1">
    <citation type="submission" date="2020-05" db="UniProtKB">
        <authorList>
            <consortium name="EnsemblMetazoa"/>
        </authorList>
    </citation>
    <scope>IDENTIFICATION</scope>
    <source>
        <strain evidence="3">TTRI</strain>
    </source>
</reference>
<sequence>MGDSQNLCLEKNDDDDEVKAKEKIIQRREARRRNILQNAKSRLERLNGRISTTNNGGDQRSNSYGTVAGERYEYSDPEVEPDINLIGRSNTYENANHFDESMLRTLINDSAARTSTQRRRNRFLKYRLHIIVCALFSLIITTLWPANSSYGFSIFTLSGLCIITDLVFLREQYRRPPIMEILMTLCGIKAAHASIILHIFSIVQSLLVDLGVFVFSFCTFSCISVLLNEQYIDLILIK</sequence>